<keyword evidence="2" id="KW-1134">Transmembrane beta strand</keyword>
<dbReference type="HOGENOM" id="CLU_492384_0_0_7"/>
<organism evidence="6 7">
    <name type="scientific">Desulfomonile tiedjei (strain ATCC 49306 / DSM 6799 / DCB-1)</name>
    <dbReference type="NCBI Taxonomy" id="706587"/>
    <lineage>
        <taxon>Bacteria</taxon>
        <taxon>Pseudomonadati</taxon>
        <taxon>Thermodesulfobacteriota</taxon>
        <taxon>Desulfomonilia</taxon>
        <taxon>Desulfomonilales</taxon>
        <taxon>Desulfomonilaceae</taxon>
        <taxon>Desulfomonile</taxon>
    </lineage>
</organism>
<evidence type="ECO:0008006" key="8">
    <source>
        <dbReference type="Google" id="ProtNLM"/>
    </source>
</evidence>
<dbReference type="eggNOG" id="COG1538">
    <property type="taxonomic scope" value="Bacteria"/>
</dbReference>
<name>I4C2K3_DESTA</name>
<dbReference type="PANTHER" id="PTHR30026:SF20">
    <property type="entry name" value="OUTER MEMBRANE PROTEIN TOLC"/>
    <property type="match status" value="1"/>
</dbReference>
<proteinExistence type="predicted"/>
<sequence>MGWNVVLHKRSTCGVGHRLILQLRRWFGIPHRCGSSLLSCLPLLVVAFLGLTSCTTSNWSFVRQENASAVMSMYRARPLEAVSGGQTILTIQDCTRIALANSLDLQAVLWEEQVRDKIARAGQVKMLPRMDVFYGLMQRDRPAWSRSDVIDQEGAWEVVGPGPATGVTNFSTARERNQRYWNVQAAWSPMDALMAGYLGQIKSNDALYSRYQRVRVAQQLVGTVTSAFYRLLALYEALPKAQALENHRKNIVKDLGSLAKNALIDNQEYLNAQSLHTEAKNQLAAVYADIERQKELLAAAMNVSPCSTLKLEGSLLPLPPTMLDSCALEAAALVNRPECYQADLVFANSVADAKRLMVKFFPRVDGFIGYFRDENKFFLNKNWIDGGMRITWDLMDFTANYLEHGAAKDRVIKTDQDRAVISMGILTQVKLKTLDSMKAIDRFKRASELTQQASEALRIAVDVETAKMRGADQSLIRITREKAKANQLQAELDRLYAVGEVHSAIADLNTCAGTNYPVSTAIPVSESSPPRVSRYPVNALKSAAGLVRRALPW</sequence>
<dbReference type="PANTHER" id="PTHR30026">
    <property type="entry name" value="OUTER MEMBRANE PROTEIN TOLC"/>
    <property type="match status" value="1"/>
</dbReference>
<dbReference type="InterPro" id="IPR051906">
    <property type="entry name" value="TolC-like"/>
</dbReference>
<protein>
    <recommendedName>
        <fullName evidence="8">TolC family protein</fullName>
    </recommendedName>
</protein>
<evidence type="ECO:0000256" key="5">
    <source>
        <dbReference type="ARBA" id="ARBA00023237"/>
    </source>
</evidence>
<keyword evidence="7" id="KW-1185">Reference proteome</keyword>
<evidence type="ECO:0000313" key="7">
    <source>
        <dbReference type="Proteomes" id="UP000006055"/>
    </source>
</evidence>
<evidence type="ECO:0000256" key="2">
    <source>
        <dbReference type="ARBA" id="ARBA00022452"/>
    </source>
</evidence>
<dbReference type="KEGG" id="dti:Desti_1080"/>
<dbReference type="Gene3D" id="1.20.1600.10">
    <property type="entry name" value="Outer membrane efflux proteins (OEP)"/>
    <property type="match status" value="1"/>
</dbReference>
<dbReference type="EMBL" id="CP003360">
    <property type="protein sequence ID" value="AFM23794.1"/>
    <property type="molecule type" value="Genomic_DNA"/>
</dbReference>
<accession>I4C2K3</accession>
<comment type="subcellular location">
    <subcellularLocation>
        <location evidence="1">Cell outer membrane</location>
    </subcellularLocation>
</comment>
<evidence type="ECO:0000313" key="6">
    <source>
        <dbReference type="EMBL" id="AFM23794.1"/>
    </source>
</evidence>
<gene>
    <name evidence="6" type="ordered locus">Desti_1080</name>
</gene>
<evidence type="ECO:0000256" key="3">
    <source>
        <dbReference type="ARBA" id="ARBA00022692"/>
    </source>
</evidence>
<evidence type="ECO:0000256" key="4">
    <source>
        <dbReference type="ARBA" id="ARBA00023136"/>
    </source>
</evidence>
<keyword evidence="5" id="KW-0998">Cell outer membrane</keyword>
<dbReference type="AlphaFoldDB" id="I4C2K3"/>
<keyword evidence="4" id="KW-0472">Membrane</keyword>
<dbReference type="GO" id="GO:0015562">
    <property type="term" value="F:efflux transmembrane transporter activity"/>
    <property type="evidence" value="ECO:0007669"/>
    <property type="project" value="TreeGrafter"/>
</dbReference>
<dbReference type="GO" id="GO:1990281">
    <property type="term" value="C:efflux pump complex"/>
    <property type="evidence" value="ECO:0007669"/>
    <property type="project" value="TreeGrafter"/>
</dbReference>
<keyword evidence="3" id="KW-0812">Transmembrane</keyword>
<dbReference type="SUPFAM" id="SSF56954">
    <property type="entry name" value="Outer membrane efflux proteins (OEP)"/>
    <property type="match status" value="1"/>
</dbReference>
<dbReference type="GO" id="GO:0015288">
    <property type="term" value="F:porin activity"/>
    <property type="evidence" value="ECO:0007669"/>
    <property type="project" value="TreeGrafter"/>
</dbReference>
<dbReference type="Proteomes" id="UP000006055">
    <property type="component" value="Chromosome"/>
</dbReference>
<reference evidence="7" key="1">
    <citation type="submission" date="2012-06" db="EMBL/GenBank/DDBJ databases">
        <title>Complete sequence of chromosome of Desulfomonile tiedjei DSM 6799.</title>
        <authorList>
            <person name="Lucas S."/>
            <person name="Copeland A."/>
            <person name="Lapidus A."/>
            <person name="Glavina del Rio T."/>
            <person name="Dalin E."/>
            <person name="Tice H."/>
            <person name="Bruce D."/>
            <person name="Goodwin L."/>
            <person name="Pitluck S."/>
            <person name="Peters L."/>
            <person name="Ovchinnikova G."/>
            <person name="Zeytun A."/>
            <person name="Lu M."/>
            <person name="Kyrpides N."/>
            <person name="Mavromatis K."/>
            <person name="Ivanova N."/>
            <person name="Brettin T."/>
            <person name="Detter J.C."/>
            <person name="Han C."/>
            <person name="Larimer F."/>
            <person name="Land M."/>
            <person name="Hauser L."/>
            <person name="Markowitz V."/>
            <person name="Cheng J.-F."/>
            <person name="Hugenholtz P."/>
            <person name="Woyke T."/>
            <person name="Wu D."/>
            <person name="Spring S."/>
            <person name="Schroeder M."/>
            <person name="Brambilla E."/>
            <person name="Klenk H.-P."/>
            <person name="Eisen J.A."/>
        </authorList>
    </citation>
    <scope>NUCLEOTIDE SEQUENCE [LARGE SCALE GENOMIC DNA]</scope>
    <source>
        <strain evidence="7">ATCC 49306 / DSM 6799 / DCB-1</strain>
    </source>
</reference>
<dbReference type="GO" id="GO:0009279">
    <property type="term" value="C:cell outer membrane"/>
    <property type="evidence" value="ECO:0007669"/>
    <property type="project" value="UniProtKB-SubCell"/>
</dbReference>
<evidence type="ECO:0000256" key="1">
    <source>
        <dbReference type="ARBA" id="ARBA00004442"/>
    </source>
</evidence>
<dbReference type="STRING" id="706587.Desti_1080"/>